<comment type="caution">
    <text evidence="7">The sequence shown here is derived from an EMBL/GenBank/DDBJ whole genome shotgun (WGS) entry which is preliminary data.</text>
</comment>
<keyword evidence="3 6" id="KW-0812">Transmembrane</keyword>
<dbReference type="InterPro" id="IPR000175">
    <property type="entry name" value="Na/ntran_symport"/>
</dbReference>
<feature type="transmembrane region" description="Helical" evidence="6">
    <location>
        <begin position="208"/>
        <end position="233"/>
    </location>
</feature>
<dbReference type="SUPFAM" id="SSF161070">
    <property type="entry name" value="SNF-like"/>
    <property type="match status" value="1"/>
</dbReference>
<keyword evidence="4 6" id="KW-1133">Transmembrane helix</keyword>
<evidence type="ECO:0000256" key="3">
    <source>
        <dbReference type="ARBA" id="ARBA00022692"/>
    </source>
</evidence>
<dbReference type="CDD" id="cd10336">
    <property type="entry name" value="SLC6sbd_Tyt1-Like"/>
    <property type="match status" value="1"/>
</dbReference>
<dbReference type="PANTHER" id="PTHR42948">
    <property type="entry name" value="TRANSPORTER"/>
    <property type="match status" value="1"/>
</dbReference>
<gene>
    <name evidence="7" type="ORF">FLL46_23765</name>
</gene>
<reference evidence="7 8" key="1">
    <citation type="submission" date="2019-07" db="EMBL/GenBank/DDBJ databases">
        <title>Draft genome for Aliikangiella sp. M105.</title>
        <authorList>
            <person name="Wang G."/>
        </authorList>
    </citation>
    <scope>NUCLEOTIDE SEQUENCE [LARGE SCALE GENOMIC DNA]</scope>
    <source>
        <strain evidence="7 8">M105</strain>
    </source>
</reference>
<name>A0A545U002_9GAMM</name>
<feature type="transmembrane region" description="Helical" evidence="6">
    <location>
        <begin position="134"/>
        <end position="156"/>
    </location>
</feature>
<evidence type="ECO:0000256" key="1">
    <source>
        <dbReference type="ARBA" id="ARBA00004141"/>
    </source>
</evidence>
<dbReference type="RefSeq" id="WP_142934420.1">
    <property type="nucleotide sequence ID" value="NZ_ML660171.1"/>
</dbReference>
<feature type="transmembrane region" description="Helical" evidence="6">
    <location>
        <begin position="86"/>
        <end position="114"/>
    </location>
</feature>
<keyword evidence="8" id="KW-1185">Reference proteome</keyword>
<dbReference type="NCBIfam" id="NF037979">
    <property type="entry name" value="Na_transp"/>
    <property type="match status" value="1"/>
</dbReference>
<dbReference type="InterPro" id="IPR037272">
    <property type="entry name" value="SNS_sf"/>
</dbReference>
<dbReference type="PROSITE" id="PS50267">
    <property type="entry name" value="NA_NEUROTRAN_SYMP_3"/>
    <property type="match status" value="1"/>
</dbReference>
<feature type="transmembrane region" description="Helical" evidence="6">
    <location>
        <begin position="168"/>
        <end position="196"/>
    </location>
</feature>
<evidence type="ECO:0000256" key="2">
    <source>
        <dbReference type="ARBA" id="ARBA00022448"/>
    </source>
</evidence>
<feature type="transmembrane region" description="Helical" evidence="6">
    <location>
        <begin position="383"/>
        <end position="411"/>
    </location>
</feature>
<dbReference type="PRINTS" id="PR00176">
    <property type="entry name" value="NANEUSMPORT"/>
</dbReference>
<dbReference type="Proteomes" id="UP000315439">
    <property type="component" value="Unassembled WGS sequence"/>
</dbReference>
<feature type="transmembrane region" description="Helical" evidence="6">
    <location>
        <begin position="245"/>
        <end position="268"/>
    </location>
</feature>
<keyword evidence="5 6" id="KW-0472">Membrane</keyword>
<evidence type="ECO:0000256" key="4">
    <source>
        <dbReference type="ARBA" id="ARBA00022989"/>
    </source>
</evidence>
<sequence length="465" mass="50057">MASRGNFNSRLGFILASAGSAVGLGNIWKFPFEVGAGGGAAFLVIYLFFAFVLCFPVMTAELAIGRHTQSSPVGAFRKLGFSKWSGIGYLGLASGLLILSFYNVVAAWSFGYFFEMVVGNFEIGSHFSEYVSNWLKIGIYGIIFMSATAFIVSRGISHGIERAAKIMMPLLLSLIFGLIIYSLTLPNAMVGIQYYLLPDFSKVTGAVVYSALGQAFFSLSLGMGALITFGSYVKKETNLVSSAAIITFSDVCIAFLAGLMMFPLVAYLTKGDLAAINSISGEESFIFETLPAVFQSLGPVLGIVVGSIFFLLLSFAALTSTISLLEVPTAFLVDEKKIKRSKATWIVAGIIFLIGIPSMLGSGASEFFANFVKLPGSDSSLSFMSFVGVVGGSTFLSLGGFLISVFVAFIWRRKNFMDEVRVENETAVNGFLRQYVNFAIAYICPIILGIISLVTIFDSYLGISF</sequence>
<keyword evidence="2" id="KW-0813">Transport</keyword>
<comment type="subcellular location">
    <subcellularLocation>
        <location evidence="1">Membrane</location>
        <topology evidence="1">Multi-pass membrane protein</topology>
    </subcellularLocation>
</comment>
<accession>A0A545U002</accession>
<dbReference type="OrthoDB" id="9762833at2"/>
<dbReference type="AlphaFoldDB" id="A0A545U002"/>
<feature type="transmembrane region" description="Helical" evidence="6">
    <location>
        <begin position="300"/>
        <end position="325"/>
    </location>
</feature>
<dbReference type="PANTHER" id="PTHR42948:SF1">
    <property type="entry name" value="TRANSPORTER"/>
    <property type="match status" value="1"/>
</dbReference>
<feature type="transmembrane region" description="Helical" evidence="6">
    <location>
        <begin position="39"/>
        <end position="65"/>
    </location>
</feature>
<evidence type="ECO:0000313" key="7">
    <source>
        <dbReference type="EMBL" id="TQV82791.1"/>
    </source>
</evidence>
<feature type="transmembrane region" description="Helical" evidence="6">
    <location>
        <begin position="435"/>
        <end position="457"/>
    </location>
</feature>
<dbReference type="Pfam" id="PF00209">
    <property type="entry name" value="SNF"/>
    <property type="match status" value="2"/>
</dbReference>
<feature type="transmembrane region" description="Helical" evidence="6">
    <location>
        <begin position="345"/>
        <end position="363"/>
    </location>
</feature>
<evidence type="ECO:0000256" key="5">
    <source>
        <dbReference type="ARBA" id="ARBA00023136"/>
    </source>
</evidence>
<dbReference type="EMBL" id="VIKS01000015">
    <property type="protein sequence ID" value="TQV82791.1"/>
    <property type="molecule type" value="Genomic_DNA"/>
</dbReference>
<proteinExistence type="predicted"/>
<dbReference type="InterPro" id="IPR047218">
    <property type="entry name" value="YocR/YhdH-like"/>
</dbReference>
<organism evidence="7 8">
    <name type="scientific">Aliikangiella coralliicola</name>
    <dbReference type="NCBI Taxonomy" id="2592383"/>
    <lineage>
        <taxon>Bacteria</taxon>
        <taxon>Pseudomonadati</taxon>
        <taxon>Pseudomonadota</taxon>
        <taxon>Gammaproteobacteria</taxon>
        <taxon>Oceanospirillales</taxon>
        <taxon>Pleioneaceae</taxon>
        <taxon>Aliikangiella</taxon>
    </lineage>
</organism>
<evidence type="ECO:0000313" key="8">
    <source>
        <dbReference type="Proteomes" id="UP000315439"/>
    </source>
</evidence>
<protein>
    <submittedName>
        <fullName evidence="7">Sodium-dependent transporter</fullName>
    </submittedName>
</protein>
<evidence type="ECO:0000256" key="6">
    <source>
        <dbReference type="SAM" id="Phobius"/>
    </source>
</evidence>
<dbReference type="GO" id="GO:0016020">
    <property type="term" value="C:membrane"/>
    <property type="evidence" value="ECO:0007669"/>
    <property type="project" value="UniProtKB-SubCell"/>
</dbReference>